<dbReference type="InterPro" id="IPR036388">
    <property type="entry name" value="WH-like_DNA-bd_sf"/>
</dbReference>
<dbReference type="InterPro" id="IPR023187">
    <property type="entry name" value="Tscrpt_reg_MarR-type_CS"/>
</dbReference>
<dbReference type="EMBL" id="CP032489">
    <property type="protein sequence ID" value="AYD47834.1"/>
    <property type="molecule type" value="Genomic_DNA"/>
</dbReference>
<feature type="domain" description="HTH marR-type" evidence="4">
    <location>
        <begin position="67"/>
        <end position="200"/>
    </location>
</feature>
<dbReference type="KEGG" id="ark:D6B99_09680"/>
<keyword evidence="1" id="KW-0805">Transcription regulation</keyword>
<dbReference type="PANTHER" id="PTHR42756:SF1">
    <property type="entry name" value="TRANSCRIPTIONAL REPRESSOR OF EMRAB OPERON"/>
    <property type="match status" value="1"/>
</dbReference>
<dbReference type="InterPro" id="IPR000835">
    <property type="entry name" value="HTH_MarR-typ"/>
</dbReference>
<evidence type="ECO:0000256" key="2">
    <source>
        <dbReference type="ARBA" id="ARBA00023125"/>
    </source>
</evidence>
<dbReference type="GO" id="GO:0003700">
    <property type="term" value="F:DNA-binding transcription factor activity"/>
    <property type="evidence" value="ECO:0007669"/>
    <property type="project" value="InterPro"/>
</dbReference>
<dbReference type="InterPro" id="IPR036390">
    <property type="entry name" value="WH_DNA-bd_sf"/>
</dbReference>
<dbReference type="GO" id="GO:0003677">
    <property type="term" value="F:DNA binding"/>
    <property type="evidence" value="ECO:0007669"/>
    <property type="project" value="UniProtKB-KW"/>
</dbReference>
<evidence type="ECO:0000313" key="5">
    <source>
        <dbReference type="EMBL" id="AYD47834.1"/>
    </source>
</evidence>
<dbReference type="Proteomes" id="UP000266118">
    <property type="component" value="Chromosome"/>
</dbReference>
<dbReference type="OrthoDB" id="961069at2"/>
<protein>
    <submittedName>
        <fullName evidence="5">MarR family transcriptional regulator</fullName>
    </submittedName>
</protein>
<dbReference type="SUPFAM" id="SSF46785">
    <property type="entry name" value="Winged helix' DNA-binding domain"/>
    <property type="match status" value="1"/>
</dbReference>
<name>A0A386HRD2_9BACT</name>
<evidence type="ECO:0000256" key="3">
    <source>
        <dbReference type="ARBA" id="ARBA00023163"/>
    </source>
</evidence>
<gene>
    <name evidence="5" type="ORF">D6B99_09680</name>
</gene>
<dbReference type="PANTHER" id="PTHR42756">
    <property type="entry name" value="TRANSCRIPTIONAL REGULATOR, MARR"/>
    <property type="match status" value="1"/>
</dbReference>
<proteinExistence type="predicted"/>
<organism evidence="5 6">
    <name type="scientific">Arachidicoccus soli</name>
    <dbReference type="NCBI Taxonomy" id="2341117"/>
    <lineage>
        <taxon>Bacteria</taxon>
        <taxon>Pseudomonadati</taxon>
        <taxon>Bacteroidota</taxon>
        <taxon>Chitinophagia</taxon>
        <taxon>Chitinophagales</taxon>
        <taxon>Chitinophagaceae</taxon>
        <taxon>Arachidicoccus</taxon>
    </lineage>
</organism>
<sequence length="214" mass="24597">MENSIDDLLDLIHKWKSFRENDASGDAISFARWLLNREGAGQDAEKSVVENSKNVIRTYQSPDISNKALVGYLLGRMNMFVKNYAKEPFQKLGVASIEEFRLLALTQRLKNPNRSEISNEAMMEFSTVNDMLKRLEKRGLIAHEKDENDKRASRVSLTPKGKELLGKIFNALAGMQPKVTGDLSDEEQENLVSLLMRLNRFHTHYFETEFKKKK</sequence>
<dbReference type="RefSeq" id="WP_119987555.1">
    <property type="nucleotide sequence ID" value="NZ_CP032489.1"/>
</dbReference>
<evidence type="ECO:0000256" key="1">
    <source>
        <dbReference type="ARBA" id="ARBA00023015"/>
    </source>
</evidence>
<dbReference type="Gene3D" id="1.10.10.10">
    <property type="entry name" value="Winged helix-like DNA-binding domain superfamily/Winged helix DNA-binding domain"/>
    <property type="match status" value="1"/>
</dbReference>
<keyword evidence="3" id="KW-0804">Transcription</keyword>
<reference evidence="5 6" key="1">
    <citation type="submission" date="2018-09" db="EMBL/GenBank/DDBJ databases">
        <title>Arachidicoccus sp. nov., a bacterium isolated from soil.</title>
        <authorList>
            <person name="Weon H.-Y."/>
            <person name="Kwon S.-W."/>
            <person name="Lee S.A."/>
        </authorList>
    </citation>
    <scope>NUCLEOTIDE SEQUENCE [LARGE SCALE GENOMIC DNA]</scope>
    <source>
        <strain evidence="5 6">KIS59-12</strain>
    </source>
</reference>
<dbReference type="PROSITE" id="PS50995">
    <property type="entry name" value="HTH_MARR_2"/>
    <property type="match status" value="1"/>
</dbReference>
<accession>A0A386HRD2</accession>
<evidence type="ECO:0000259" key="4">
    <source>
        <dbReference type="PROSITE" id="PS50995"/>
    </source>
</evidence>
<dbReference type="PROSITE" id="PS01117">
    <property type="entry name" value="HTH_MARR_1"/>
    <property type="match status" value="1"/>
</dbReference>
<keyword evidence="6" id="KW-1185">Reference proteome</keyword>
<dbReference type="Pfam" id="PF01047">
    <property type="entry name" value="MarR"/>
    <property type="match status" value="1"/>
</dbReference>
<evidence type="ECO:0000313" key="6">
    <source>
        <dbReference type="Proteomes" id="UP000266118"/>
    </source>
</evidence>
<keyword evidence="2" id="KW-0238">DNA-binding</keyword>
<dbReference type="SMART" id="SM00347">
    <property type="entry name" value="HTH_MARR"/>
    <property type="match status" value="1"/>
</dbReference>
<dbReference type="PRINTS" id="PR00598">
    <property type="entry name" value="HTHMARR"/>
</dbReference>
<dbReference type="AlphaFoldDB" id="A0A386HRD2"/>